<evidence type="ECO:0000313" key="2">
    <source>
        <dbReference type="Proteomes" id="UP000004386"/>
    </source>
</evidence>
<gene>
    <name evidence="1" type="ORF">OINT_2001685</name>
</gene>
<proteinExistence type="predicted"/>
<sequence>MPDTLLLVCPVFSTRERDRTKDVFRETLQLNKYRLLMDVISERVIIVFSDVAG</sequence>
<reference evidence="1 2" key="1">
    <citation type="submission" date="2009-05" db="EMBL/GenBank/DDBJ databases">
        <authorList>
            <person name="Setubal J.C."/>
            <person name="Boyle S."/>
            <person name="Crasta O.R."/>
            <person name="Gillespie J.J."/>
            <person name="Kenyon R.W."/>
            <person name="Lu J."/>
            <person name="Mane S."/>
            <person name="Nagrani S."/>
            <person name="Shallom J.M."/>
            <person name="Shallom S."/>
            <person name="Shukla M."/>
            <person name="Snyder E.E."/>
            <person name="Sobral B.W."/>
            <person name="Wattam A.R."/>
            <person name="Will R."/>
            <person name="Williams K."/>
            <person name="Yoo H."/>
            <person name="Munk C."/>
            <person name="Tapia R."/>
            <person name="Green L."/>
            <person name="Rogers Y."/>
            <person name="Detter J.C."/>
            <person name="Bruce D."/>
            <person name="Brettin T.S."/>
            <person name="Tsolis R."/>
        </authorList>
    </citation>
    <scope>NUCLEOTIDE SEQUENCE [LARGE SCALE GENOMIC DNA]</scope>
    <source>
        <strain evidence="1 2">LMG 3301</strain>
    </source>
</reference>
<organism evidence="1 2">
    <name type="scientific">Brucella intermedia LMG 3301</name>
    <dbReference type="NCBI Taxonomy" id="641118"/>
    <lineage>
        <taxon>Bacteria</taxon>
        <taxon>Pseudomonadati</taxon>
        <taxon>Pseudomonadota</taxon>
        <taxon>Alphaproteobacteria</taxon>
        <taxon>Hyphomicrobiales</taxon>
        <taxon>Brucellaceae</taxon>
        <taxon>Brucella/Ochrobactrum group</taxon>
        <taxon>Brucella</taxon>
    </lineage>
</organism>
<dbReference type="EMBL" id="ACQA01000002">
    <property type="protein sequence ID" value="EEQ94455.1"/>
    <property type="molecule type" value="Genomic_DNA"/>
</dbReference>
<name>C4WQB4_9HYPH</name>
<accession>C4WQB4</accession>
<protein>
    <submittedName>
        <fullName evidence="1">Uncharacterized protein</fullName>
    </submittedName>
</protein>
<dbReference type="HOGENOM" id="CLU_3064099_0_0_5"/>
<evidence type="ECO:0000313" key="1">
    <source>
        <dbReference type="EMBL" id="EEQ94455.1"/>
    </source>
</evidence>
<dbReference type="Proteomes" id="UP000004386">
    <property type="component" value="Unassembled WGS sequence"/>
</dbReference>
<comment type="caution">
    <text evidence="1">The sequence shown here is derived from an EMBL/GenBank/DDBJ whole genome shotgun (WGS) entry which is preliminary data.</text>
</comment>
<dbReference type="AlphaFoldDB" id="C4WQB4"/>